<feature type="chain" id="PRO_5030698082" description="DUF4468 domain-containing protein" evidence="1">
    <location>
        <begin position="17"/>
        <end position="202"/>
    </location>
</feature>
<keyword evidence="1" id="KW-0732">Signal</keyword>
<dbReference type="AlphaFoldDB" id="A0A7W9E1A5"/>
<evidence type="ECO:0000313" key="3">
    <source>
        <dbReference type="Proteomes" id="UP000537204"/>
    </source>
</evidence>
<name>A0A7W9E1A5_9SPHI</name>
<reference evidence="2 3" key="1">
    <citation type="submission" date="2020-08" db="EMBL/GenBank/DDBJ databases">
        <title>Genomic Encyclopedia of Type Strains, Phase IV (KMG-V): Genome sequencing to study the core and pangenomes of soil and plant-associated prokaryotes.</title>
        <authorList>
            <person name="Whitman W."/>
        </authorList>
    </citation>
    <scope>NUCLEOTIDE SEQUENCE [LARGE SCALE GENOMIC DNA]</scope>
    <source>
        <strain evidence="2 3">S3M1</strain>
    </source>
</reference>
<evidence type="ECO:0008006" key="4">
    <source>
        <dbReference type="Google" id="ProtNLM"/>
    </source>
</evidence>
<protein>
    <recommendedName>
        <fullName evidence="4">DUF4468 domain-containing protein</fullName>
    </recommendedName>
</protein>
<feature type="signal peptide" evidence="1">
    <location>
        <begin position="1"/>
        <end position="16"/>
    </location>
</feature>
<proteinExistence type="predicted"/>
<gene>
    <name evidence="2" type="ORF">HDE68_004748</name>
</gene>
<dbReference type="Proteomes" id="UP000537204">
    <property type="component" value="Unassembled WGS sequence"/>
</dbReference>
<comment type="caution">
    <text evidence="2">The sequence shown here is derived from an EMBL/GenBank/DDBJ whole genome shotgun (WGS) entry which is preliminary data.</text>
</comment>
<sequence>MRKIVLLLLLFPLALAAQTDSITVIPPGGIQDSVPETSIILKDNDLIFQKVYSTALNKDDLASKLKLFLPGIKSFQLADATNQTAYQLKGRLSSYFINFRKSQNNNYGIAEFLFHPLNADVLIQIKDGKYRVTVFNMVVKDYYDRTDTVKYKFDLSIESFMAKDKRSKISTRGHDIKAAKFINSELINSFDINSKTRIKEDF</sequence>
<evidence type="ECO:0000313" key="2">
    <source>
        <dbReference type="EMBL" id="MBB5638813.1"/>
    </source>
</evidence>
<accession>A0A7W9E1A5</accession>
<organism evidence="2 3">
    <name type="scientific">Pedobacter cryoconitis</name>
    <dbReference type="NCBI Taxonomy" id="188932"/>
    <lineage>
        <taxon>Bacteria</taxon>
        <taxon>Pseudomonadati</taxon>
        <taxon>Bacteroidota</taxon>
        <taxon>Sphingobacteriia</taxon>
        <taxon>Sphingobacteriales</taxon>
        <taxon>Sphingobacteriaceae</taxon>
        <taxon>Pedobacter</taxon>
    </lineage>
</organism>
<dbReference type="RefSeq" id="WP_183884610.1">
    <property type="nucleotide sequence ID" value="NZ_JACHCE010000010.1"/>
</dbReference>
<dbReference type="EMBL" id="JACHCE010000010">
    <property type="protein sequence ID" value="MBB5638813.1"/>
    <property type="molecule type" value="Genomic_DNA"/>
</dbReference>
<evidence type="ECO:0000256" key="1">
    <source>
        <dbReference type="SAM" id="SignalP"/>
    </source>
</evidence>